<dbReference type="Proteomes" id="UP000054549">
    <property type="component" value="Unassembled WGS sequence"/>
</dbReference>
<feature type="binding site" evidence="7">
    <location>
        <position position="68"/>
    </location>
    <ligand>
        <name>substrate</name>
    </ligand>
</feature>
<comment type="similarity">
    <text evidence="2 5">Belongs to the glucose-6-phosphate 1-epimerase family.</text>
</comment>
<evidence type="ECO:0000256" key="4">
    <source>
        <dbReference type="ARBA" id="ARBA00023235"/>
    </source>
</evidence>
<accession>A0A0C2TU26</accession>
<dbReference type="InterPro" id="IPR011013">
    <property type="entry name" value="Gal_mutarotase_sf_dom"/>
</dbReference>
<feature type="binding site" evidence="7">
    <location>
        <position position="91"/>
    </location>
    <ligand>
        <name>substrate</name>
    </ligand>
</feature>
<reference evidence="8 9" key="1">
    <citation type="submission" date="2014-04" db="EMBL/GenBank/DDBJ databases">
        <title>Evolutionary Origins and Diversification of the Mycorrhizal Mutualists.</title>
        <authorList>
            <consortium name="DOE Joint Genome Institute"/>
            <consortium name="Mycorrhizal Genomics Consortium"/>
            <person name="Kohler A."/>
            <person name="Kuo A."/>
            <person name="Nagy L.G."/>
            <person name="Floudas D."/>
            <person name="Copeland A."/>
            <person name="Barry K.W."/>
            <person name="Cichocki N."/>
            <person name="Veneault-Fourrey C."/>
            <person name="LaButti K."/>
            <person name="Lindquist E.A."/>
            <person name="Lipzen A."/>
            <person name="Lundell T."/>
            <person name="Morin E."/>
            <person name="Murat C."/>
            <person name="Riley R."/>
            <person name="Ohm R."/>
            <person name="Sun H."/>
            <person name="Tunlid A."/>
            <person name="Henrissat B."/>
            <person name="Grigoriev I.V."/>
            <person name="Hibbett D.S."/>
            <person name="Martin F."/>
        </authorList>
    </citation>
    <scope>NUCLEOTIDE SEQUENCE [LARGE SCALE GENOMIC DNA]</scope>
    <source>
        <strain evidence="8 9">Koide BX008</strain>
    </source>
</reference>
<dbReference type="InterPro" id="IPR014718">
    <property type="entry name" value="GH-type_carb-bd"/>
</dbReference>
<dbReference type="GO" id="GO:0047938">
    <property type="term" value="F:glucose-6-phosphate 1-epimerase activity"/>
    <property type="evidence" value="ECO:0007669"/>
    <property type="project" value="UniProtKB-UniRule"/>
</dbReference>
<evidence type="ECO:0000256" key="7">
    <source>
        <dbReference type="PIRSR" id="PIRSR016020-2"/>
    </source>
</evidence>
<evidence type="ECO:0000313" key="9">
    <source>
        <dbReference type="Proteomes" id="UP000054549"/>
    </source>
</evidence>
<dbReference type="OrthoDB" id="1659429at2759"/>
<dbReference type="PIRSF" id="PIRSF016020">
    <property type="entry name" value="PHexose_mutarotase"/>
    <property type="match status" value="1"/>
</dbReference>
<dbReference type="InterPro" id="IPR008183">
    <property type="entry name" value="Aldose_1/G6P_1-epimerase"/>
</dbReference>
<organism evidence="8 9">
    <name type="scientific">Amanita muscaria (strain Koide BX008)</name>
    <dbReference type="NCBI Taxonomy" id="946122"/>
    <lineage>
        <taxon>Eukaryota</taxon>
        <taxon>Fungi</taxon>
        <taxon>Dikarya</taxon>
        <taxon>Basidiomycota</taxon>
        <taxon>Agaricomycotina</taxon>
        <taxon>Agaricomycetes</taxon>
        <taxon>Agaricomycetidae</taxon>
        <taxon>Agaricales</taxon>
        <taxon>Pluteineae</taxon>
        <taxon>Amanitaceae</taxon>
        <taxon>Amanita</taxon>
    </lineage>
</organism>
<dbReference type="AlphaFoldDB" id="A0A0C2TU26"/>
<dbReference type="InterPro" id="IPR025532">
    <property type="entry name" value="G6P_1-epimerase"/>
</dbReference>
<evidence type="ECO:0000256" key="3">
    <source>
        <dbReference type="ARBA" id="ARBA00012083"/>
    </source>
</evidence>
<dbReference type="GO" id="GO:0005975">
    <property type="term" value="P:carbohydrate metabolic process"/>
    <property type="evidence" value="ECO:0007669"/>
    <property type="project" value="InterPro"/>
</dbReference>
<dbReference type="Pfam" id="PF01263">
    <property type="entry name" value="Aldose_epim"/>
    <property type="match status" value="1"/>
</dbReference>
<dbReference type="EMBL" id="KN818223">
    <property type="protein sequence ID" value="KIL70819.1"/>
    <property type="molecule type" value="Genomic_DNA"/>
</dbReference>
<dbReference type="Gene3D" id="2.70.98.10">
    <property type="match status" value="1"/>
</dbReference>
<evidence type="ECO:0000256" key="2">
    <source>
        <dbReference type="ARBA" id="ARBA00005866"/>
    </source>
</evidence>
<evidence type="ECO:0000256" key="6">
    <source>
        <dbReference type="PIRSR" id="PIRSR016020-1"/>
    </source>
</evidence>
<dbReference type="STRING" id="946122.A0A0C2TU26"/>
<comment type="catalytic activity">
    <reaction evidence="1">
        <text>alpha-D-glucose 6-phosphate = beta-D-glucose 6-phosphate</text>
        <dbReference type="Rhea" id="RHEA:16249"/>
        <dbReference type="ChEBI" id="CHEBI:58225"/>
        <dbReference type="ChEBI" id="CHEBI:58247"/>
        <dbReference type="EC" id="5.1.3.15"/>
    </reaction>
</comment>
<evidence type="ECO:0000313" key="8">
    <source>
        <dbReference type="EMBL" id="KIL70819.1"/>
    </source>
</evidence>
<dbReference type="InParanoid" id="A0A0C2TU26"/>
<dbReference type="PANTHER" id="PTHR11122">
    <property type="entry name" value="APOSPORY-ASSOCIATED PROTEIN C-RELATED"/>
    <property type="match status" value="1"/>
</dbReference>
<dbReference type="GO" id="GO:0005737">
    <property type="term" value="C:cytoplasm"/>
    <property type="evidence" value="ECO:0007669"/>
    <property type="project" value="TreeGrafter"/>
</dbReference>
<dbReference type="PANTHER" id="PTHR11122:SF13">
    <property type="entry name" value="GLUCOSE-6-PHOSPHATE 1-EPIMERASE"/>
    <property type="match status" value="1"/>
</dbReference>
<feature type="binding site" evidence="7">
    <location>
        <position position="96"/>
    </location>
    <ligand>
        <name>substrate</name>
    </ligand>
</feature>
<keyword evidence="9" id="KW-1185">Reference proteome</keyword>
<name>A0A0C2TU26_AMAMK</name>
<feature type="active site" evidence="6">
    <location>
        <position position="167"/>
    </location>
</feature>
<comment type="function">
    <text evidence="5">Catalyzes the interconversion between the alpha and beta anomers from at least three hexose 6-phosphate sugars (Glc6P, Gal6P, and Man6P).</text>
</comment>
<dbReference type="HOGENOM" id="CLU_048345_1_0_1"/>
<dbReference type="CDD" id="cd09020">
    <property type="entry name" value="D-hex-6-P-epi_like"/>
    <property type="match status" value="1"/>
</dbReference>
<proteinExistence type="inferred from homology"/>
<keyword evidence="4 5" id="KW-0413">Isomerase</keyword>
<feature type="active site" evidence="6">
    <location>
        <position position="272"/>
    </location>
</feature>
<sequence>MPVEHLDKSDEHLGERVILKHPKGSSAVILLYGATVISWKSGSTLKPEPIERLFISSKAKLDGSKPVRGGIPVVFPCFGAPTHPEHLQLSQHGFARSETWQMSRIVMDNEAGVSVRFSLNPTPSIQSIYPRPFQLDYVVTLAEHQLSTDIHVVNASANDLEFQALLHTYIQAPSDELLITPLQGLTFFDKIDATADGQPRQKVESRQAVDVIKSTDSVYENAPQDYTIKWQDGRISVRSVNMKDVVVWNPQEEGKKMSDMEDRGWKRYVCVEPGFVKGFVRLASNNQWIGQQVITVVE</sequence>
<dbReference type="GO" id="GO:0030246">
    <property type="term" value="F:carbohydrate binding"/>
    <property type="evidence" value="ECO:0007669"/>
    <property type="project" value="UniProtKB-UniRule"/>
</dbReference>
<dbReference type="SUPFAM" id="SSF74650">
    <property type="entry name" value="Galactose mutarotase-like"/>
    <property type="match status" value="1"/>
</dbReference>
<dbReference type="EC" id="5.1.3.15" evidence="3 5"/>
<evidence type="ECO:0000256" key="1">
    <source>
        <dbReference type="ARBA" id="ARBA00001096"/>
    </source>
</evidence>
<protein>
    <recommendedName>
        <fullName evidence="3 5">Glucose-6-phosphate 1-epimerase</fullName>
        <ecNumber evidence="3 5">5.1.3.15</ecNumber>
    </recommendedName>
</protein>
<gene>
    <name evidence="8" type="ORF">M378DRAFT_66178</name>
</gene>
<evidence type="ECO:0000256" key="5">
    <source>
        <dbReference type="PIRNR" id="PIRNR016020"/>
    </source>
</evidence>